<dbReference type="PANTHER" id="PTHR42685:SF4">
    <property type="entry name" value="GERANYLGERANYL DIPHOSPHATE REDUCTASE, CHLOROPLASTIC"/>
    <property type="match status" value="1"/>
</dbReference>
<dbReference type="AlphaFoldDB" id="K0T1J9"/>
<reference evidence="2 3" key="1">
    <citation type="journal article" date="2012" name="Genome Biol.">
        <title>Genome and low-iron response of an oceanic diatom adapted to chronic iron limitation.</title>
        <authorList>
            <person name="Lommer M."/>
            <person name="Specht M."/>
            <person name="Roy A.S."/>
            <person name="Kraemer L."/>
            <person name="Andreson R."/>
            <person name="Gutowska M.A."/>
            <person name="Wolf J."/>
            <person name="Bergner S.V."/>
            <person name="Schilhabel M.B."/>
            <person name="Klostermeier U.C."/>
            <person name="Beiko R.G."/>
            <person name="Rosenstiel P."/>
            <person name="Hippler M."/>
            <person name="Laroche J."/>
        </authorList>
    </citation>
    <scope>NUCLEOTIDE SEQUENCE [LARGE SCALE GENOMIC DNA]</scope>
    <source>
        <strain evidence="2 3">CCMP1005</strain>
    </source>
</reference>
<name>K0T1J9_THAOC</name>
<protein>
    <recommendedName>
        <fullName evidence="4">FAD/NAD(P)-binding domain-containing protein</fullName>
    </recommendedName>
</protein>
<accession>K0T1J9</accession>
<comment type="caution">
    <text evidence="2">The sequence shown here is derived from an EMBL/GenBank/DDBJ whole genome shotgun (WGS) entry which is preliminary data.</text>
</comment>
<dbReference type="InterPro" id="IPR036188">
    <property type="entry name" value="FAD/NAD-bd_sf"/>
</dbReference>
<keyword evidence="1" id="KW-0732">Signal</keyword>
<dbReference type="EMBL" id="AGNL01007000">
    <property type="protein sequence ID" value="EJK71615.1"/>
    <property type="molecule type" value="Genomic_DNA"/>
</dbReference>
<dbReference type="PANTHER" id="PTHR42685">
    <property type="entry name" value="GERANYLGERANYL DIPHOSPHATE REDUCTASE"/>
    <property type="match status" value="1"/>
</dbReference>
<dbReference type="Proteomes" id="UP000266841">
    <property type="component" value="Unassembled WGS sequence"/>
</dbReference>
<organism evidence="2 3">
    <name type="scientific">Thalassiosira oceanica</name>
    <name type="common">Marine diatom</name>
    <dbReference type="NCBI Taxonomy" id="159749"/>
    <lineage>
        <taxon>Eukaryota</taxon>
        <taxon>Sar</taxon>
        <taxon>Stramenopiles</taxon>
        <taxon>Ochrophyta</taxon>
        <taxon>Bacillariophyta</taxon>
        <taxon>Coscinodiscophyceae</taxon>
        <taxon>Thalassiosirophycidae</taxon>
        <taxon>Thalassiosirales</taxon>
        <taxon>Thalassiosiraceae</taxon>
        <taxon>Thalassiosira</taxon>
    </lineage>
</organism>
<feature type="signal peptide" evidence="1">
    <location>
        <begin position="1"/>
        <end position="15"/>
    </location>
</feature>
<feature type="chain" id="PRO_5012407000" description="FAD/NAD(P)-binding domain-containing protein" evidence="1">
    <location>
        <begin position="16"/>
        <end position="160"/>
    </location>
</feature>
<sequence>MKLAIASLCVGSTTAFSSFMGQNVAHAPATSSSALSMKYKVAVVGGGPSGACAAEIFAQEKNIDTVLFERKMDNAKPCGGAIPLCMIGEFDIPETTVDRKVSTSPSVSESRWCIKGGGGEMIRQGGDDRRAAHSRRGPSWKVQFEAARIGQLGNSFLQRA</sequence>
<dbReference type="InterPro" id="IPR050407">
    <property type="entry name" value="Geranylgeranyl_reductase"/>
</dbReference>
<evidence type="ECO:0000313" key="3">
    <source>
        <dbReference type="Proteomes" id="UP000266841"/>
    </source>
</evidence>
<dbReference type="Gene3D" id="3.50.50.60">
    <property type="entry name" value="FAD/NAD(P)-binding domain"/>
    <property type="match status" value="1"/>
</dbReference>
<dbReference type="OrthoDB" id="655030at2759"/>
<evidence type="ECO:0008006" key="4">
    <source>
        <dbReference type="Google" id="ProtNLM"/>
    </source>
</evidence>
<keyword evidence="3" id="KW-1185">Reference proteome</keyword>
<gene>
    <name evidence="2" type="ORF">THAOC_06924</name>
</gene>
<proteinExistence type="predicted"/>
<dbReference type="eggNOG" id="ENOG502QQWY">
    <property type="taxonomic scope" value="Eukaryota"/>
</dbReference>
<evidence type="ECO:0000256" key="1">
    <source>
        <dbReference type="SAM" id="SignalP"/>
    </source>
</evidence>
<evidence type="ECO:0000313" key="2">
    <source>
        <dbReference type="EMBL" id="EJK71615.1"/>
    </source>
</evidence>
<dbReference type="SUPFAM" id="SSF51905">
    <property type="entry name" value="FAD/NAD(P)-binding domain"/>
    <property type="match status" value="1"/>
</dbReference>